<keyword evidence="6 7" id="KW-0472">Membrane</keyword>
<dbReference type="NCBIfam" id="NF007008">
    <property type="entry name" value="PRK09471.1"/>
    <property type="match status" value="1"/>
</dbReference>
<dbReference type="GO" id="GO:0005886">
    <property type="term" value="C:plasma membrane"/>
    <property type="evidence" value="ECO:0007669"/>
    <property type="project" value="UniProtKB-SubCell"/>
</dbReference>
<feature type="domain" description="ABC transmembrane type-1" evidence="8">
    <location>
        <begin position="94"/>
        <end position="297"/>
    </location>
</feature>
<sequence length="307" mass="33614">MLRYSLKRLVGAIPTLLILLTLAFFMMRLAPGGPFDSEKSLPPEIQANLDRKYHLDEPLLQQYGRYLWDLLHGDLGPSFQYRDYTVNELIASGFPVSLRLGLASIAIALVVGVALGTIAALRQNRPADHGIMTLAMTGISIPNFVLAPLLILLFAVHLGWLPAGGWNDGQWRNLVLPVIALALPQVAYIARLMRGSMIEVLRGNAIRTARAKGLPERTVILRHALKPALLPVVSFLGPATAAVITGSVVIEQIFGIPGLGRHFVQGALNRDYTLVMGVVVFYGALIVLLNFVVDLLYAALDPRVRYR</sequence>
<evidence type="ECO:0000256" key="6">
    <source>
        <dbReference type="ARBA" id="ARBA00023136"/>
    </source>
</evidence>
<dbReference type="Proteomes" id="UP000886100">
    <property type="component" value="Unassembled WGS sequence"/>
</dbReference>
<feature type="transmembrane region" description="Helical" evidence="7">
    <location>
        <begin position="100"/>
        <end position="121"/>
    </location>
</feature>
<evidence type="ECO:0000256" key="3">
    <source>
        <dbReference type="ARBA" id="ARBA00022475"/>
    </source>
</evidence>
<dbReference type="InterPro" id="IPR045621">
    <property type="entry name" value="BPD_transp_1_N"/>
</dbReference>
<keyword evidence="5 7" id="KW-1133">Transmembrane helix</keyword>
<keyword evidence="2 7" id="KW-0813">Transport</keyword>
<dbReference type="InterPro" id="IPR000515">
    <property type="entry name" value="MetI-like"/>
</dbReference>
<reference evidence="9" key="1">
    <citation type="journal article" date="2020" name="mSystems">
        <title>Genome- and Community-Level Interaction Insights into Carbon Utilization and Element Cycling Functions of Hydrothermarchaeota in Hydrothermal Sediment.</title>
        <authorList>
            <person name="Zhou Z."/>
            <person name="Liu Y."/>
            <person name="Xu W."/>
            <person name="Pan J."/>
            <person name="Luo Z.H."/>
            <person name="Li M."/>
        </authorList>
    </citation>
    <scope>NUCLEOTIDE SEQUENCE [LARGE SCALE GENOMIC DNA]</scope>
    <source>
        <strain evidence="9">HyVt-535</strain>
    </source>
</reference>
<proteinExistence type="inferred from homology"/>
<evidence type="ECO:0000256" key="5">
    <source>
        <dbReference type="ARBA" id="ARBA00022989"/>
    </source>
</evidence>
<dbReference type="GO" id="GO:0055085">
    <property type="term" value="P:transmembrane transport"/>
    <property type="evidence" value="ECO:0007669"/>
    <property type="project" value="InterPro"/>
</dbReference>
<comment type="caution">
    <text evidence="9">The sequence shown here is derived from an EMBL/GenBank/DDBJ whole genome shotgun (WGS) entry which is preliminary data.</text>
</comment>
<dbReference type="InterPro" id="IPR035906">
    <property type="entry name" value="MetI-like_sf"/>
</dbReference>
<dbReference type="Pfam" id="PF19300">
    <property type="entry name" value="BPD_transp_1_N"/>
    <property type="match status" value="1"/>
</dbReference>
<feature type="transmembrane region" description="Helical" evidence="7">
    <location>
        <begin position="228"/>
        <end position="254"/>
    </location>
</feature>
<keyword evidence="3" id="KW-1003">Cell membrane</keyword>
<evidence type="ECO:0000256" key="2">
    <source>
        <dbReference type="ARBA" id="ARBA00022448"/>
    </source>
</evidence>
<dbReference type="PROSITE" id="PS50928">
    <property type="entry name" value="ABC_TM1"/>
    <property type="match status" value="1"/>
</dbReference>
<evidence type="ECO:0000256" key="7">
    <source>
        <dbReference type="RuleBase" id="RU363032"/>
    </source>
</evidence>
<feature type="transmembrane region" description="Helical" evidence="7">
    <location>
        <begin position="133"/>
        <end position="154"/>
    </location>
</feature>
<keyword evidence="4 7" id="KW-0812">Transmembrane</keyword>
<feature type="transmembrane region" description="Helical" evidence="7">
    <location>
        <begin position="174"/>
        <end position="193"/>
    </location>
</feature>
<dbReference type="EMBL" id="DROM01000082">
    <property type="protein sequence ID" value="HHH12850.1"/>
    <property type="molecule type" value="Genomic_DNA"/>
</dbReference>
<dbReference type="PANTHER" id="PTHR43163">
    <property type="entry name" value="DIPEPTIDE TRANSPORT SYSTEM PERMEASE PROTEIN DPPB-RELATED"/>
    <property type="match status" value="1"/>
</dbReference>
<comment type="similarity">
    <text evidence="7">Belongs to the binding-protein-dependent transport system permease family.</text>
</comment>
<accession>A0A7C5IXW8</accession>
<name>A0A7C5IXW8_9GAMM</name>
<dbReference type="AlphaFoldDB" id="A0A7C5IXW8"/>
<evidence type="ECO:0000256" key="4">
    <source>
        <dbReference type="ARBA" id="ARBA00022692"/>
    </source>
</evidence>
<evidence type="ECO:0000313" key="9">
    <source>
        <dbReference type="EMBL" id="HHH12850.1"/>
    </source>
</evidence>
<dbReference type="SUPFAM" id="SSF161098">
    <property type="entry name" value="MetI-like"/>
    <property type="match status" value="1"/>
</dbReference>
<dbReference type="Pfam" id="PF00528">
    <property type="entry name" value="BPD_transp_1"/>
    <property type="match status" value="1"/>
</dbReference>
<organism evidence="9">
    <name type="scientific">Thiolapillus brandeum</name>
    <dbReference type="NCBI Taxonomy" id="1076588"/>
    <lineage>
        <taxon>Bacteria</taxon>
        <taxon>Pseudomonadati</taxon>
        <taxon>Pseudomonadota</taxon>
        <taxon>Gammaproteobacteria</taxon>
        <taxon>Chromatiales</taxon>
        <taxon>Sedimenticolaceae</taxon>
        <taxon>Thiolapillus</taxon>
    </lineage>
</organism>
<feature type="transmembrane region" description="Helical" evidence="7">
    <location>
        <begin position="274"/>
        <end position="300"/>
    </location>
</feature>
<protein>
    <submittedName>
        <fullName evidence="9">Oligopeptide ABC transporter permease OppB</fullName>
    </submittedName>
</protein>
<evidence type="ECO:0000256" key="1">
    <source>
        <dbReference type="ARBA" id="ARBA00004651"/>
    </source>
</evidence>
<gene>
    <name evidence="9" type="primary">oppB</name>
    <name evidence="9" type="ORF">ENJ98_01305</name>
</gene>
<dbReference type="Gene3D" id="1.10.3720.10">
    <property type="entry name" value="MetI-like"/>
    <property type="match status" value="1"/>
</dbReference>
<dbReference type="PANTHER" id="PTHR43163:SF7">
    <property type="entry name" value="DIPEPTIDE-TRANSPORT INTEGRAL MEMBRANE PROTEIN ABC TRANSPORTER DPPB-RELATED"/>
    <property type="match status" value="1"/>
</dbReference>
<dbReference type="CDD" id="cd06261">
    <property type="entry name" value="TM_PBP2"/>
    <property type="match status" value="1"/>
</dbReference>
<evidence type="ECO:0000259" key="8">
    <source>
        <dbReference type="PROSITE" id="PS50928"/>
    </source>
</evidence>
<comment type="subcellular location">
    <subcellularLocation>
        <location evidence="1 7">Cell membrane</location>
        <topology evidence="1 7">Multi-pass membrane protein</topology>
    </subcellularLocation>
</comment>